<evidence type="ECO:0000313" key="1">
    <source>
        <dbReference type="EMBL" id="GBL79924.1"/>
    </source>
</evidence>
<dbReference type="AlphaFoldDB" id="A0A4Y2ALQ7"/>
<keyword evidence="2" id="KW-1185">Reference proteome</keyword>
<evidence type="ECO:0000313" key="2">
    <source>
        <dbReference type="Proteomes" id="UP000499080"/>
    </source>
</evidence>
<dbReference type="EMBL" id="BGPR01080714">
    <property type="protein sequence ID" value="GBL79924.1"/>
    <property type="molecule type" value="Genomic_DNA"/>
</dbReference>
<gene>
    <name evidence="1" type="ORF">AVEN_51010_1</name>
</gene>
<sequence length="133" mass="14995">MKCNFVTRQVEFPKTVKPSLNRFQAEQNGFLRLARPSEGLLIVLNSEGGRDLICCAFGKIFCWEEDTFKTDKGSADALFSNRFRKKTEPLRGLSRIAFSSIKSGPEFSCLKSANHSKSFLDLEMKCVSKMSVN</sequence>
<organism evidence="1 2">
    <name type="scientific">Araneus ventricosus</name>
    <name type="common">Orbweaver spider</name>
    <name type="synonym">Epeira ventricosa</name>
    <dbReference type="NCBI Taxonomy" id="182803"/>
    <lineage>
        <taxon>Eukaryota</taxon>
        <taxon>Metazoa</taxon>
        <taxon>Ecdysozoa</taxon>
        <taxon>Arthropoda</taxon>
        <taxon>Chelicerata</taxon>
        <taxon>Arachnida</taxon>
        <taxon>Araneae</taxon>
        <taxon>Araneomorphae</taxon>
        <taxon>Entelegynae</taxon>
        <taxon>Araneoidea</taxon>
        <taxon>Araneidae</taxon>
        <taxon>Araneus</taxon>
    </lineage>
</organism>
<reference evidence="1 2" key="1">
    <citation type="journal article" date="2019" name="Sci. Rep.">
        <title>Orb-weaving spider Araneus ventricosus genome elucidates the spidroin gene catalogue.</title>
        <authorList>
            <person name="Kono N."/>
            <person name="Nakamura H."/>
            <person name="Ohtoshi R."/>
            <person name="Moran D.A.P."/>
            <person name="Shinohara A."/>
            <person name="Yoshida Y."/>
            <person name="Fujiwara M."/>
            <person name="Mori M."/>
            <person name="Tomita M."/>
            <person name="Arakawa K."/>
        </authorList>
    </citation>
    <scope>NUCLEOTIDE SEQUENCE [LARGE SCALE GENOMIC DNA]</scope>
</reference>
<dbReference type="Proteomes" id="UP000499080">
    <property type="component" value="Unassembled WGS sequence"/>
</dbReference>
<accession>A0A4Y2ALQ7</accession>
<name>A0A4Y2ALQ7_ARAVE</name>
<protein>
    <submittedName>
        <fullName evidence="1">Uncharacterized protein</fullName>
    </submittedName>
</protein>
<proteinExistence type="predicted"/>
<comment type="caution">
    <text evidence="1">The sequence shown here is derived from an EMBL/GenBank/DDBJ whole genome shotgun (WGS) entry which is preliminary data.</text>
</comment>